<keyword evidence="2" id="KW-1185">Reference proteome</keyword>
<proteinExistence type="predicted"/>
<protein>
    <submittedName>
        <fullName evidence="1">Uncharacterized protein</fullName>
    </submittedName>
</protein>
<dbReference type="OrthoDB" id="2266637at2759"/>
<accession>A0A8H7R2C7</accession>
<organism evidence="1 2">
    <name type="scientific">Mucor plumbeus</name>
    <dbReference type="NCBI Taxonomy" id="97098"/>
    <lineage>
        <taxon>Eukaryota</taxon>
        <taxon>Fungi</taxon>
        <taxon>Fungi incertae sedis</taxon>
        <taxon>Mucoromycota</taxon>
        <taxon>Mucoromycotina</taxon>
        <taxon>Mucoromycetes</taxon>
        <taxon>Mucorales</taxon>
        <taxon>Mucorineae</taxon>
        <taxon>Mucoraceae</taxon>
        <taxon>Mucor</taxon>
    </lineage>
</organism>
<reference evidence="1" key="1">
    <citation type="submission" date="2020-12" db="EMBL/GenBank/DDBJ databases">
        <title>Metabolic potential, ecology and presence of endohyphal bacteria is reflected in genomic diversity of Mucoromycotina.</title>
        <authorList>
            <person name="Muszewska A."/>
            <person name="Okrasinska A."/>
            <person name="Steczkiewicz K."/>
            <person name="Drgas O."/>
            <person name="Orlowska M."/>
            <person name="Perlinska-Lenart U."/>
            <person name="Aleksandrzak-Piekarczyk T."/>
            <person name="Szatraj K."/>
            <person name="Zielenkiewicz U."/>
            <person name="Pilsyk S."/>
            <person name="Malc E."/>
            <person name="Mieczkowski P."/>
            <person name="Kruszewska J.S."/>
            <person name="Biernat P."/>
            <person name="Pawlowska J."/>
        </authorList>
    </citation>
    <scope>NUCLEOTIDE SEQUENCE</scope>
    <source>
        <strain evidence="1">CBS 226.32</strain>
    </source>
</reference>
<gene>
    <name evidence="1" type="ORF">INT46_006705</name>
</gene>
<dbReference type="Proteomes" id="UP000650833">
    <property type="component" value="Unassembled WGS sequence"/>
</dbReference>
<dbReference type="AlphaFoldDB" id="A0A8H7R2C7"/>
<name>A0A8H7R2C7_9FUNG</name>
<sequence length="130" mass="14164">MRTSTARSAEGTPAIVATSASRAVSHTIIGAISSMGVPKEASTKEYCHRSLHVVPAKDNELYGPVPRDEGILHYHGQCPNTADDIDEMISKRGYKIKFYVKRSKFSGEDLETRVAETSDGVRTPALLNKS</sequence>
<dbReference type="EMBL" id="JAEPRC010000236">
    <property type="protein sequence ID" value="KAG2203192.1"/>
    <property type="molecule type" value="Genomic_DNA"/>
</dbReference>
<evidence type="ECO:0000313" key="2">
    <source>
        <dbReference type="Proteomes" id="UP000650833"/>
    </source>
</evidence>
<comment type="caution">
    <text evidence="1">The sequence shown here is derived from an EMBL/GenBank/DDBJ whole genome shotgun (WGS) entry which is preliminary data.</text>
</comment>
<evidence type="ECO:0000313" key="1">
    <source>
        <dbReference type="EMBL" id="KAG2203192.1"/>
    </source>
</evidence>